<dbReference type="Gene3D" id="3.40.630.30">
    <property type="match status" value="1"/>
</dbReference>
<comment type="caution">
    <text evidence="1">The sequence shown here is derived from an EMBL/GenBank/DDBJ whole genome shotgun (WGS) entry which is preliminary data.</text>
</comment>
<protein>
    <submittedName>
        <fullName evidence="1">Uncharacterized protein</fullName>
    </submittedName>
</protein>
<proteinExistence type="predicted"/>
<reference evidence="1" key="2">
    <citation type="submission" date="2020-09" db="EMBL/GenBank/DDBJ databases">
        <authorList>
            <person name="Sun Q."/>
            <person name="Zhou Y."/>
        </authorList>
    </citation>
    <scope>NUCLEOTIDE SEQUENCE</scope>
    <source>
        <strain evidence="1">CGMCC 4.7272</strain>
    </source>
</reference>
<keyword evidence="2" id="KW-1185">Reference proteome</keyword>
<name>A0A917P2Z2_9ACTN</name>
<dbReference type="Proteomes" id="UP000625682">
    <property type="component" value="Unassembled WGS sequence"/>
</dbReference>
<reference evidence="1" key="1">
    <citation type="journal article" date="2014" name="Int. J. Syst. Evol. Microbiol.">
        <title>Complete genome sequence of Corynebacterium casei LMG S-19264T (=DSM 44701T), isolated from a smear-ripened cheese.</title>
        <authorList>
            <consortium name="US DOE Joint Genome Institute (JGI-PGF)"/>
            <person name="Walter F."/>
            <person name="Albersmeier A."/>
            <person name="Kalinowski J."/>
            <person name="Ruckert C."/>
        </authorList>
    </citation>
    <scope>NUCLEOTIDE SEQUENCE</scope>
    <source>
        <strain evidence="1">CGMCC 4.7272</strain>
    </source>
</reference>
<dbReference type="EMBL" id="BMMU01000028">
    <property type="protein sequence ID" value="GGJ58370.1"/>
    <property type="molecule type" value="Genomic_DNA"/>
</dbReference>
<accession>A0A917P2Z2</accession>
<gene>
    <name evidence="1" type="ORF">GCM10012282_64650</name>
</gene>
<evidence type="ECO:0000313" key="2">
    <source>
        <dbReference type="Proteomes" id="UP000625682"/>
    </source>
</evidence>
<organism evidence="1 2">
    <name type="scientific">Streptomyces lacrimifluminis</name>
    <dbReference type="NCBI Taxonomy" id="1500077"/>
    <lineage>
        <taxon>Bacteria</taxon>
        <taxon>Bacillati</taxon>
        <taxon>Actinomycetota</taxon>
        <taxon>Actinomycetes</taxon>
        <taxon>Kitasatosporales</taxon>
        <taxon>Streptomycetaceae</taxon>
        <taxon>Streptomyces</taxon>
    </lineage>
</organism>
<sequence>MDQRRPRHHLPRLPARRGLRWSYGASGWRTRLRRHSLGWVCARDGGSLVGFVNVTWDGGVHSFVQDKVMARHCRSQGNCAALNTAAAQFYPSPPSLFSS</sequence>
<dbReference type="AlphaFoldDB" id="A0A917P2Z2"/>
<evidence type="ECO:0000313" key="1">
    <source>
        <dbReference type="EMBL" id="GGJ58370.1"/>
    </source>
</evidence>